<feature type="region of interest" description="Disordered" evidence="6">
    <location>
        <begin position="320"/>
        <end position="359"/>
    </location>
</feature>
<evidence type="ECO:0000313" key="9">
    <source>
        <dbReference type="Proteomes" id="UP001558652"/>
    </source>
</evidence>
<evidence type="ECO:0000256" key="5">
    <source>
        <dbReference type="PROSITE-ProRule" id="PRU00042"/>
    </source>
</evidence>
<feature type="domain" description="C2H2-type" evidence="7">
    <location>
        <begin position="744"/>
        <end position="766"/>
    </location>
</feature>
<feature type="compositionally biased region" description="Polar residues" evidence="6">
    <location>
        <begin position="180"/>
        <end position="191"/>
    </location>
</feature>
<feature type="compositionally biased region" description="Pro residues" evidence="6">
    <location>
        <begin position="324"/>
        <end position="356"/>
    </location>
</feature>
<reference evidence="8 9" key="1">
    <citation type="submission" date="2024-07" db="EMBL/GenBank/DDBJ databases">
        <title>Chromosome-level genome assembly of the water stick insect Ranatra chinensis (Heteroptera: Nepidae).</title>
        <authorList>
            <person name="Liu X."/>
        </authorList>
    </citation>
    <scope>NUCLEOTIDE SEQUENCE [LARGE SCALE GENOMIC DNA]</scope>
    <source>
        <strain evidence="8">Cailab_2021Rc</strain>
        <tissue evidence="8">Muscle</tissue>
    </source>
</reference>
<feature type="compositionally biased region" description="Polar residues" evidence="6">
    <location>
        <begin position="158"/>
        <end position="169"/>
    </location>
</feature>
<dbReference type="SMART" id="SM00355">
    <property type="entry name" value="ZnF_C2H2"/>
    <property type="match status" value="11"/>
</dbReference>
<accession>A0ABD0YG95</accession>
<feature type="region of interest" description="Disordered" evidence="6">
    <location>
        <begin position="124"/>
        <end position="191"/>
    </location>
</feature>
<proteinExistence type="predicted"/>
<gene>
    <name evidence="8" type="ORF">AAG570_004714</name>
</gene>
<comment type="caution">
    <text evidence="8">The sequence shown here is derived from an EMBL/GenBank/DDBJ whole genome shotgun (WGS) entry which is preliminary data.</text>
</comment>
<keyword evidence="1" id="KW-0479">Metal-binding</keyword>
<dbReference type="PANTHER" id="PTHR24379">
    <property type="entry name" value="KRAB AND ZINC FINGER DOMAIN-CONTAINING"/>
    <property type="match status" value="1"/>
</dbReference>
<feature type="domain" description="C2H2-type" evidence="7">
    <location>
        <begin position="665"/>
        <end position="693"/>
    </location>
</feature>
<dbReference type="InterPro" id="IPR036236">
    <property type="entry name" value="Znf_C2H2_sf"/>
</dbReference>
<dbReference type="InterPro" id="IPR013087">
    <property type="entry name" value="Znf_C2H2_type"/>
</dbReference>
<evidence type="ECO:0000313" key="8">
    <source>
        <dbReference type="EMBL" id="KAL1117388.1"/>
    </source>
</evidence>
<evidence type="ECO:0000256" key="3">
    <source>
        <dbReference type="ARBA" id="ARBA00022771"/>
    </source>
</evidence>
<feature type="domain" description="C2H2-type" evidence="7">
    <location>
        <begin position="481"/>
        <end position="510"/>
    </location>
</feature>
<feature type="region of interest" description="Disordered" evidence="6">
    <location>
        <begin position="795"/>
        <end position="815"/>
    </location>
</feature>
<feature type="domain" description="C2H2-type" evidence="7">
    <location>
        <begin position="691"/>
        <end position="718"/>
    </location>
</feature>
<dbReference type="PROSITE" id="PS50157">
    <property type="entry name" value="ZINC_FINGER_C2H2_2"/>
    <property type="match status" value="5"/>
</dbReference>
<evidence type="ECO:0000256" key="1">
    <source>
        <dbReference type="ARBA" id="ARBA00022723"/>
    </source>
</evidence>
<evidence type="ECO:0000259" key="7">
    <source>
        <dbReference type="PROSITE" id="PS50157"/>
    </source>
</evidence>
<dbReference type="PROSITE" id="PS00028">
    <property type="entry name" value="ZINC_FINGER_C2H2_1"/>
    <property type="match status" value="7"/>
</dbReference>
<keyword evidence="3 5" id="KW-0863">Zinc-finger</keyword>
<organism evidence="8 9">
    <name type="scientific">Ranatra chinensis</name>
    <dbReference type="NCBI Taxonomy" id="642074"/>
    <lineage>
        <taxon>Eukaryota</taxon>
        <taxon>Metazoa</taxon>
        <taxon>Ecdysozoa</taxon>
        <taxon>Arthropoda</taxon>
        <taxon>Hexapoda</taxon>
        <taxon>Insecta</taxon>
        <taxon>Pterygota</taxon>
        <taxon>Neoptera</taxon>
        <taxon>Paraneoptera</taxon>
        <taxon>Hemiptera</taxon>
        <taxon>Heteroptera</taxon>
        <taxon>Panheteroptera</taxon>
        <taxon>Nepomorpha</taxon>
        <taxon>Nepidae</taxon>
        <taxon>Ranatrinae</taxon>
        <taxon>Ranatra</taxon>
    </lineage>
</organism>
<dbReference type="SUPFAM" id="SSF57667">
    <property type="entry name" value="beta-beta-alpha zinc fingers"/>
    <property type="match status" value="4"/>
</dbReference>
<dbReference type="PANTHER" id="PTHR24379:SF121">
    <property type="entry name" value="C2H2-TYPE DOMAIN-CONTAINING PROTEIN"/>
    <property type="match status" value="1"/>
</dbReference>
<keyword evidence="4" id="KW-0862">Zinc</keyword>
<keyword evidence="2" id="KW-0677">Repeat</keyword>
<evidence type="ECO:0000256" key="4">
    <source>
        <dbReference type="ARBA" id="ARBA00022833"/>
    </source>
</evidence>
<dbReference type="GO" id="GO:0008270">
    <property type="term" value="F:zinc ion binding"/>
    <property type="evidence" value="ECO:0007669"/>
    <property type="project" value="UniProtKB-KW"/>
</dbReference>
<name>A0ABD0YG95_9HEMI</name>
<keyword evidence="9" id="KW-1185">Reference proteome</keyword>
<dbReference type="Gene3D" id="3.30.160.60">
    <property type="entry name" value="Classic Zinc Finger"/>
    <property type="match status" value="4"/>
</dbReference>
<dbReference type="AlphaFoldDB" id="A0ABD0YG95"/>
<dbReference type="EMBL" id="JBFDAA010000016">
    <property type="protein sequence ID" value="KAL1117388.1"/>
    <property type="molecule type" value="Genomic_DNA"/>
</dbReference>
<evidence type="ECO:0000256" key="2">
    <source>
        <dbReference type="ARBA" id="ARBA00022737"/>
    </source>
</evidence>
<sequence length="882" mass="99937">MGFKSGHQEYSGVEEAEDAPLEVGRRPDKQYFCFMCDRKSGERGLPLLGCRTTFSNICLGEKLQEILGDRRTLLVSTRDAVCWTCATCINRIDRYEYKRDILKEYIMDNILAKYRHHVPIPREVLGLENDNQKEESETKDAEPQPKPEPKPTKVEPVSATSAPQVMQDTSQEHPKAASDASLTLNKPQTGSGKKFVAAKESVKVKRKSEHHLCRFCGYSYTTEPALLTHMLQKHPPKFLCHICDSPFSNKTRYNAHMELHKMEPTSRMFKCRTCGFSSDVSQAEYNHKCDNLRVLTCGTCKKERYVPKEVVVEKEFECDHCRRQPPPPPQQPPQQPPPPPQQPPPPLHPSPQPAPPSTEAELKIGEVEVIAEVTNDIDVPPIEFSQEVAKSDLVMNNDILLSQEQVGQQVLPRPSTLIRCPNCEEEFELAGVANHRCFVENHVVEYLQAYNPEEDDDSTPYTTEIIEIVQEKSAESPVSRLKCKTCDDEFPSTNHLRRHWQTTGHPWEVNTDYVEFNRIVDKVNNTQTTFKVLKQKFDIKTNVVGASAVSEEDDALKNMIVRVNDAAKCAKCDVEFIDEAALREHESGGCLTCITCAVTFLDNKLLRRHYLCTGHSSKIGAKVEYAKTEVVDQTHAPARLHRCRRCKKEFDSAKQWLRHRLRHMVRCGLCRARFTTRRSLRLHNRRFHAGTSCRVCGKRCARAESLHRHEERHPARPLACGRCAAVEASRLALWAHWRVHHALYACPNCDRHFPSTALLAVHRWRHRRAVKPYRCPLCARATFFSTPGTLRRHMAGLHPQARPPPRSSAQSPALTSDEQLLNAAESLISPLLLDQGGPAATAVRQQEVVEECIVLTAVASPPPEPESDQVVIDATEMMDTLM</sequence>
<evidence type="ECO:0000256" key="6">
    <source>
        <dbReference type="SAM" id="MobiDB-lite"/>
    </source>
</evidence>
<feature type="compositionally biased region" description="Basic and acidic residues" evidence="6">
    <location>
        <begin position="130"/>
        <end position="153"/>
    </location>
</feature>
<protein>
    <recommendedName>
        <fullName evidence="7">C2H2-type domain-containing protein</fullName>
    </recommendedName>
</protein>
<feature type="domain" description="C2H2-type" evidence="7">
    <location>
        <begin position="238"/>
        <end position="265"/>
    </location>
</feature>
<dbReference type="Proteomes" id="UP001558652">
    <property type="component" value="Unassembled WGS sequence"/>
</dbReference>